<organism evidence="3 4">
    <name type="scientific">Maribacter algicola</name>
    <dbReference type="NCBI Taxonomy" id="2498892"/>
    <lineage>
        <taxon>Bacteria</taxon>
        <taxon>Pseudomonadati</taxon>
        <taxon>Bacteroidota</taxon>
        <taxon>Flavobacteriia</taxon>
        <taxon>Flavobacteriales</taxon>
        <taxon>Flavobacteriaceae</taxon>
        <taxon>Maribacter</taxon>
    </lineage>
</organism>
<dbReference type="OrthoDB" id="1454284at2"/>
<dbReference type="InterPro" id="IPR016024">
    <property type="entry name" value="ARM-type_fold"/>
</dbReference>
<feature type="compositionally biased region" description="Basic and acidic residues" evidence="1">
    <location>
        <begin position="369"/>
        <end position="380"/>
    </location>
</feature>
<evidence type="ECO:0000313" key="4">
    <source>
        <dbReference type="Proteomes" id="UP000286990"/>
    </source>
</evidence>
<reference evidence="4" key="2">
    <citation type="submission" date="2018-12" db="EMBL/GenBank/DDBJ databases">
        <title>Maribacter lutimaris sp. nov., isolated from marine sediment.</title>
        <authorList>
            <person name="Kim K.K."/>
        </authorList>
    </citation>
    <scope>NUCLEOTIDE SEQUENCE [LARGE SCALE GENOMIC DNA]</scope>
    <source>
        <strain evidence="4">PoM-212</strain>
    </source>
</reference>
<reference evidence="4" key="1">
    <citation type="submission" date="2018-08" db="EMBL/GenBank/DDBJ databases">
        <authorList>
            <person name="Khan S.A."/>
            <person name="J S.E."/>
        </authorList>
    </citation>
    <scope>NUCLEOTIDE SEQUENCE [LARGE SCALE GENOMIC DNA]</scope>
    <source>
        <strain evidence="4">PoM-212</strain>
    </source>
</reference>
<dbReference type="PROSITE" id="PS50077">
    <property type="entry name" value="HEAT_REPEAT"/>
    <property type="match status" value="1"/>
</dbReference>
<accession>A0A3R8Q287</accession>
<dbReference type="InterPro" id="IPR021133">
    <property type="entry name" value="HEAT_type_2"/>
</dbReference>
<keyword evidence="4" id="KW-1185">Reference proteome</keyword>
<dbReference type="EMBL" id="QUSX01000002">
    <property type="protein sequence ID" value="RRQ48320.1"/>
    <property type="molecule type" value="Genomic_DNA"/>
</dbReference>
<gene>
    <name evidence="3" type="ORF">DZC72_11415</name>
</gene>
<evidence type="ECO:0000313" key="3">
    <source>
        <dbReference type="EMBL" id="RRQ48320.1"/>
    </source>
</evidence>
<dbReference type="Proteomes" id="UP000286990">
    <property type="component" value="Unassembled WGS sequence"/>
</dbReference>
<sequence>MISSPKIPTDLLWGLSSFFIGLAVVYLISVFYFRNKITREAQKIREKKKELSPIVSEFLFYDENGDKIEKINYIGLKIEVRELIKHAFDRKVLTEILMDLRKDVSGSTRKELFHIYQDLGLHEDAFKNLKSWRWEIISKGIFELTQMHVEEAYKPITRFINDRRPTVRKQAEIAVVSLKREGITFFLDHTKYKISEWQQLKLLDVVRNQEDYIAPPFRLWLTSKNNHVVLFALRLIKHYNQNDANSSLITLVNHKSNYIKREAIHCIKEFNITEALPVLKSVFDKNSTDIRMHILDAIAEIGSEADLSFLENIEGENYSFMVKNKAVRAINTIKPEAILPTKDIESGADKLKPAKASEENTLEVVKTDVTEASQEEKDNQESNMNASEPNQELIDTALGVFFEADADPLEKQSLEPWKEAIELDGVDIVDSNNALELTDEEIAFLPLIIDPETETLPTSTKGYGKTLPEIEVIFEELKPKRTPVDFDYSFLPFVVEPQKEPIRNIATIPVVFEEVLAMEEERTVDIATLDVEYEPVVAVQKEKPVDILSLHVEYEEVIAPEDATTSEAFPVDLLDFSDLNLSEVKSMEHVEGQKDAVLDYIDWPVDFELLFQEQTGDQKGEFEEQEFNENRVSLDAIIPKPKFHKELETMALLENIEELGDEREIPFLKSLMETESSPAVLERIGSVLDHFVTVYKKQDVPNNLEPEKEYSVFEELIYKGDLETRLFLLNEIAQLGDAKELPLLHTLVSDKNKLIRETALKVLHALQNRLEEAALALGSHNDNASISIEEIIKKDDPDFFKLNFEPTGTTEKTEERKYKGPSNPGDRNTLFDHLCTMSTKFYNKKNG</sequence>
<dbReference type="Pfam" id="PF13646">
    <property type="entry name" value="HEAT_2"/>
    <property type="match status" value="1"/>
</dbReference>
<dbReference type="InterPro" id="IPR011989">
    <property type="entry name" value="ARM-like"/>
</dbReference>
<evidence type="ECO:0000256" key="2">
    <source>
        <dbReference type="SAM" id="Phobius"/>
    </source>
</evidence>
<dbReference type="RefSeq" id="WP_125223039.1">
    <property type="nucleotide sequence ID" value="NZ_QUSX01000002.1"/>
</dbReference>
<protein>
    <submittedName>
        <fullName evidence="3">HEAT repeat domain-containing protein</fullName>
    </submittedName>
</protein>
<name>A0A3R8Q287_9FLAO</name>
<evidence type="ECO:0000256" key="1">
    <source>
        <dbReference type="SAM" id="MobiDB-lite"/>
    </source>
</evidence>
<dbReference type="Gene3D" id="1.25.10.10">
    <property type="entry name" value="Leucine-rich Repeat Variant"/>
    <property type="match status" value="1"/>
</dbReference>
<feature type="region of interest" description="Disordered" evidence="1">
    <location>
        <begin position="369"/>
        <end position="389"/>
    </location>
</feature>
<dbReference type="SUPFAM" id="SSF48371">
    <property type="entry name" value="ARM repeat"/>
    <property type="match status" value="1"/>
</dbReference>
<keyword evidence="2" id="KW-0812">Transmembrane</keyword>
<keyword evidence="2" id="KW-0472">Membrane</keyword>
<keyword evidence="2" id="KW-1133">Transmembrane helix</keyword>
<proteinExistence type="predicted"/>
<dbReference type="AlphaFoldDB" id="A0A3R8Q287"/>
<feature type="transmembrane region" description="Helical" evidence="2">
    <location>
        <begin position="12"/>
        <end position="33"/>
    </location>
</feature>
<comment type="caution">
    <text evidence="3">The sequence shown here is derived from an EMBL/GenBank/DDBJ whole genome shotgun (WGS) entry which is preliminary data.</text>
</comment>